<feature type="compositionally biased region" description="Acidic residues" evidence="2">
    <location>
        <begin position="835"/>
        <end position="847"/>
    </location>
</feature>
<protein>
    <recommendedName>
        <fullName evidence="5">Frequency clock protein</fullName>
    </recommendedName>
</protein>
<feature type="compositionally biased region" description="Polar residues" evidence="2">
    <location>
        <begin position="279"/>
        <end position="296"/>
    </location>
</feature>
<evidence type="ECO:0000256" key="2">
    <source>
        <dbReference type="SAM" id="MobiDB-lite"/>
    </source>
</evidence>
<dbReference type="GO" id="GO:0005634">
    <property type="term" value="C:nucleus"/>
    <property type="evidence" value="ECO:0007669"/>
    <property type="project" value="InterPro"/>
</dbReference>
<feature type="region of interest" description="Disordered" evidence="2">
    <location>
        <begin position="788"/>
        <end position="907"/>
    </location>
</feature>
<dbReference type="InterPro" id="IPR018554">
    <property type="entry name" value="FRQ"/>
</dbReference>
<dbReference type="EMBL" id="CP138583">
    <property type="protein sequence ID" value="WPH00352.1"/>
    <property type="molecule type" value="Genomic_DNA"/>
</dbReference>
<feature type="compositionally biased region" description="Polar residues" evidence="2">
    <location>
        <begin position="127"/>
        <end position="144"/>
    </location>
</feature>
<accession>A0AAQ3M3I6</accession>
<name>A0AAQ3M3I6_9PEZI</name>
<feature type="compositionally biased region" description="Low complexity" evidence="2">
    <location>
        <begin position="590"/>
        <end position="599"/>
    </location>
</feature>
<dbReference type="GO" id="GO:0005737">
    <property type="term" value="C:cytoplasm"/>
    <property type="evidence" value="ECO:0007669"/>
    <property type="project" value="InterPro"/>
</dbReference>
<dbReference type="AlphaFoldDB" id="A0AAQ3M3I6"/>
<keyword evidence="1" id="KW-0175">Coiled coil</keyword>
<dbReference type="GO" id="GO:0006355">
    <property type="term" value="P:regulation of DNA-templated transcription"/>
    <property type="evidence" value="ECO:0007669"/>
    <property type="project" value="InterPro"/>
</dbReference>
<reference evidence="3 4" key="1">
    <citation type="submission" date="2023-11" db="EMBL/GenBank/DDBJ databases">
        <title>An acidophilic fungus is an integral part of prey digestion in a carnivorous sundew plant.</title>
        <authorList>
            <person name="Tsai I.J."/>
        </authorList>
    </citation>
    <scope>NUCLEOTIDE SEQUENCE [LARGE SCALE GENOMIC DNA]</scope>
    <source>
        <strain evidence="3">169a</strain>
    </source>
</reference>
<feature type="compositionally biased region" description="Basic and acidic residues" evidence="2">
    <location>
        <begin position="681"/>
        <end position="692"/>
    </location>
</feature>
<keyword evidence="4" id="KW-1185">Reference proteome</keyword>
<feature type="region of interest" description="Disordered" evidence="2">
    <location>
        <begin position="679"/>
        <end position="712"/>
    </location>
</feature>
<evidence type="ECO:0008006" key="5">
    <source>
        <dbReference type="Google" id="ProtNLM"/>
    </source>
</evidence>
<dbReference type="Proteomes" id="UP001303373">
    <property type="component" value="Chromosome 4"/>
</dbReference>
<feature type="compositionally biased region" description="Low complexity" evidence="2">
    <location>
        <begin position="553"/>
        <end position="566"/>
    </location>
</feature>
<feature type="compositionally biased region" description="Acidic residues" evidence="2">
    <location>
        <begin position="872"/>
        <end position="896"/>
    </location>
</feature>
<gene>
    <name evidence="3" type="ORF">R9X50_00317800</name>
</gene>
<proteinExistence type="predicted"/>
<feature type="compositionally biased region" description="Polar residues" evidence="2">
    <location>
        <begin position="823"/>
        <end position="832"/>
    </location>
</feature>
<feature type="compositionally biased region" description="Low complexity" evidence="2">
    <location>
        <begin position="247"/>
        <end position="259"/>
    </location>
</feature>
<evidence type="ECO:0000256" key="1">
    <source>
        <dbReference type="SAM" id="Coils"/>
    </source>
</evidence>
<feature type="compositionally biased region" description="Basic residues" evidence="2">
    <location>
        <begin position="26"/>
        <end position="35"/>
    </location>
</feature>
<dbReference type="GO" id="GO:0007623">
    <property type="term" value="P:circadian rhythm"/>
    <property type="evidence" value="ECO:0007669"/>
    <property type="project" value="InterPro"/>
</dbReference>
<evidence type="ECO:0000313" key="4">
    <source>
        <dbReference type="Proteomes" id="UP001303373"/>
    </source>
</evidence>
<feature type="region of interest" description="Disordered" evidence="2">
    <location>
        <begin position="531"/>
        <end position="636"/>
    </location>
</feature>
<organism evidence="3 4">
    <name type="scientific">Acrodontium crateriforme</name>
    <dbReference type="NCBI Taxonomy" id="150365"/>
    <lineage>
        <taxon>Eukaryota</taxon>
        <taxon>Fungi</taxon>
        <taxon>Dikarya</taxon>
        <taxon>Ascomycota</taxon>
        <taxon>Pezizomycotina</taxon>
        <taxon>Dothideomycetes</taxon>
        <taxon>Dothideomycetidae</taxon>
        <taxon>Mycosphaerellales</taxon>
        <taxon>Teratosphaeriaceae</taxon>
        <taxon>Acrodontium</taxon>
    </lineage>
</organism>
<feature type="region of interest" description="Disordered" evidence="2">
    <location>
        <begin position="245"/>
        <end position="313"/>
    </location>
</feature>
<feature type="coiled-coil region" evidence="1">
    <location>
        <begin position="175"/>
        <end position="202"/>
    </location>
</feature>
<feature type="region of interest" description="Disordered" evidence="2">
    <location>
        <begin position="15"/>
        <end position="145"/>
    </location>
</feature>
<evidence type="ECO:0000313" key="3">
    <source>
        <dbReference type="EMBL" id="WPH00352.1"/>
    </source>
</evidence>
<feature type="region of interest" description="Disordered" evidence="2">
    <location>
        <begin position="924"/>
        <end position="976"/>
    </location>
</feature>
<sequence>MDYLLCYQPGVHPTIVTTPPADHHVPTHHPRRQPAHKSVSLIHSRDARLSPRMRTALPLPPDKRARTSFDQPPADPPSKLQTSGGNGGIAGSSDESSSPEKWFENSNNQVREKATTFGDDEPPYFLRNSSSSETPPDVQQQTDAYSHAAADAGNSLALPLLTNGGSSSDDYRGVIDDLTIANKKLKKRLRKYERLHDSHLKKEKLFEVRFHSLPPDKRAELEATLRKFAATVHPTQQFELTATGPQAAVGSGSGPSASSTDHVTALTKHSSGKHIPSPASGQTSDSAYVSQSTSGAGQAARMVKGATSPMSTANRHQNVHSYLSNMPPGRARQYDEQNMSERTKKKLVVRRLEQIFAGKGATSGGHQHPLQQQEVSRLAAQAGKSTQEIHEQTLRAEGTREAPVIGSEMDDCTAPLQKEALQSDSDTNTMGASEDVPRLVNKNPIVLEQRETRPLDLDLNRAQVPADNMRYMRHLGFSPPDFESEKSPEEGHGWIYLNLLSNMAQLHTISVTPEFVRKAVSSFSKKLELSDDGRKVRWKGSPKISRTSSAGDSPNEQSANNESNNSKRQTDRNKFIYTPMFVHKGSTDGDSSLNTSDSESSADERPLAPMPDSTKTSNIGYGGMIGSLPKKKKQKHDDGPIIFYNNARFCTDLSADHSLGGRSKNPPAYISATLLPVGQVRNKDRPMEKRGPLDTASQLPEPMDLSDNPIPESLELQFPQNVSTNTSSNSDKDSGDVPLEVSGIAGVWPSDHFAIHVEARQARVEHAVQPSASRRALPKRAHKLSHILGGVTSPVKPSIHHQVVSTSRKDLDPSSLPPPLQYHGSTTGSNSYDDQYSEVEDADDDDDINPHSPNHTFATIIPQVMQTTYAVSDDDQDEGDEYDDDDDDEDDDDGEVDFLTTAREMNPEAIRAKEIEYDAEVADRLAQNIPTGSSAATAGGGSGRPSPATRDRVLTTMNRTRAEETRKGPVAQPAVAVEIQSAGSSVDVEMSDASS</sequence>
<dbReference type="Pfam" id="PF09421">
    <property type="entry name" value="FRQ"/>
    <property type="match status" value="1"/>
</dbReference>